<proteinExistence type="predicted"/>
<dbReference type="Proteomes" id="UP000007319">
    <property type="component" value="Plasmid AZOBR_p2"/>
</dbReference>
<dbReference type="AlphaFoldDB" id="A0A9P1JX43"/>
<protein>
    <submittedName>
        <fullName evidence="2">Uncharacterized protein</fullName>
    </submittedName>
</protein>
<evidence type="ECO:0000313" key="3">
    <source>
        <dbReference type="Proteomes" id="UP000007319"/>
    </source>
</evidence>
<feature type="region of interest" description="Disordered" evidence="1">
    <location>
        <begin position="1"/>
        <end position="35"/>
    </location>
</feature>
<geneLocation type="plasmid" evidence="2 3">
    <name>AZOBR_p2</name>
</geneLocation>
<sequence>MARSRTIGGAFGQRPVTAPVPSEQEPEATKVDRPV</sequence>
<reference evidence="2 3" key="1">
    <citation type="journal article" date="2011" name="PLoS Genet.">
        <title>Azospirillum genomes reveal transition of bacteria from aquatic to terrestrial environments.</title>
        <authorList>
            <person name="Wisniewski-Dye F."/>
            <person name="Borziak K."/>
            <person name="Khalsa-Moyers G."/>
            <person name="Alexandre G."/>
            <person name="Sukharnikov L.O."/>
            <person name="Wuichet K."/>
            <person name="Hurst G.B."/>
            <person name="McDonald W.H."/>
            <person name="Robertson J.S."/>
            <person name="Barbe V."/>
            <person name="Calteau A."/>
            <person name="Rouy Z."/>
            <person name="Mangenot S."/>
            <person name="Prigent-Combaret C."/>
            <person name="Normand P."/>
            <person name="Boyer M."/>
            <person name="Siguier P."/>
            <person name="Dessaux Y."/>
            <person name="Elmerich C."/>
            <person name="Condemine G."/>
            <person name="Krishnen G."/>
            <person name="Kennedy I."/>
            <person name="Paterson A.H."/>
            <person name="Gonzalez V."/>
            <person name="Mavingui P."/>
            <person name="Zhulin I.B."/>
        </authorList>
    </citation>
    <scope>NUCLEOTIDE SEQUENCE [LARGE SCALE GENOMIC DNA]</scope>
    <source>
        <strain evidence="2 3">Sp245</strain>
    </source>
</reference>
<keyword evidence="3" id="KW-1185">Reference proteome</keyword>
<evidence type="ECO:0000256" key="1">
    <source>
        <dbReference type="SAM" id="MobiDB-lite"/>
    </source>
</evidence>
<gene>
    <name evidence="2" type="ORF">AZOBR_p210151</name>
</gene>
<dbReference type="EMBL" id="HE577329">
    <property type="protein sequence ID" value="CCD01487.1"/>
    <property type="molecule type" value="Genomic_DNA"/>
</dbReference>
<keyword evidence="2" id="KW-0614">Plasmid</keyword>
<accession>A0A9P1JX43</accession>
<organism evidence="2 3">
    <name type="scientific">Azospirillum baldaniorum</name>
    <dbReference type="NCBI Taxonomy" id="1064539"/>
    <lineage>
        <taxon>Bacteria</taxon>
        <taxon>Pseudomonadati</taxon>
        <taxon>Pseudomonadota</taxon>
        <taxon>Alphaproteobacteria</taxon>
        <taxon>Rhodospirillales</taxon>
        <taxon>Azospirillaceae</taxon>
        <taxon>Azospirillum</taxon>
    </lineage>
</organism>
<dbReference type="KEGG" id="abs:AZOBR_p210151"/>
<name>A0A9P1JX43_9PROT</name>
<evidence type="ECO:0000313" key="2">
    <source>
        <dbReference type="EMBL" id="CCD01487.1"/>
    </source>
</evidence>